<evidence type="ECO:0000256" key="6">
    <source>
        <dbReference type="ARBA" id="ARBA00022989"/>
    </source>
</evidence>
<dbReference type="InterPro" id="IPR037294">
    <property type="entry name" value="ABC_BtuC-like"/>
</dbReference>
<feature type="transmembrane region" description="Helical" evidence="8">
    <location>
        <begin position="107"/>
        <end position="125"/>
    </location>
</feature>
<keyword evidence="4" id="KW-1003">Cell membrane</keyword>
<dbReference type="SUPFAM" id="SSF81345">
    <property type="entry name" value="ABC transporter involved in vitamin B12 uptake, BtuC"/>
    <property type="match status" value="1"/>
</dbReference>
<organism evidence="9 10">
    <name type="scientific">Cellulomonas fimi</name>
    <dbReference type="NCBI Taxonomy" id="1708"/>
    <lineage>
        <taxon>Bacteria</taxon>
        <taxon>Bacillati</taxon>
        <taxon>Actinomycetota</taxon>
        <taxon>Actinomycetes</taxon>
        <taxon>Micrococcales</taxon>
        <taxon>Cellulomonadaceae</taxon>
        <taxon>Cellulomonas</taxon>
    </lineage>
</organism>
<dbReference type="EMBL" id="JABCJJ010000021">
    <property type="protein sequence ID" value="NMR21004.1"/>
    <property type="molecule type" value="Genomic_DNA"/>
</dbReference>
<dbReference type="GO" id="GO:0022857">
    <property type="term" value="F:transmembrane transporter activity"/>
    <property type="evidence" value="ECO:0007669"/>
    <property type="project" value="InterPro"/>
</dbReference>
<keyword evidence="6 8" id="KW-1133">Transmembrane helix</keyword>
<feature type="transmembrane region" description="Helical" evidence="8">
    <location>
        <begin position="225"/>
        <end position="248"/>
    </location>
</feature>
<evidence type="ECO:0000256" key="5">
    <source>
        <dbReference type="ARBA" id="ARBA00022692"/>
    </source>
</evidence>
<name>A0A7Y0M078_CELFI</name>
<gene>
    <name evidence="9" type="ORF">HIR71_12375</name>
</gene>
<sequence length="320" mass="31155">MTALLAGLAALAAVALAVGSVVLGPREVVDALLGVEGAPTFIVTGLRLPRLALAAVVGAALGLAGALLQSVVRNPLASPDIVGLTGGASAAAVLALSAGLVGRAVDAAALAGALAAAVAVFALSGRGVTGTRFVVVGVAIAFLANGVLGYALTRASLTEAQSAFFWLVGSVGTAPWGDVLRVGAVLALAALVLVVARRPLGALALDDDSARSIGARPVATRVGAILVSSVLAAVAVAVAGPIAFVAFVSGPIARRLRGRGPALVTAALVGAVVVVGADLVAQHLVPGSLEPPAGLVTGALGAPFLIWLLVRGERRKEAPA</sequence>
<dbReference type="GO" id="GO:0005886">
    <property type="term" value="C:plasma membrane"/>
    <property type="evidence" value="ECO:0007669"/>
    <property type="project" value="UniProtKB-SubCell"/>
</dbReference>
<reference evidence="9 10" key="1">
    <citation type="submission" date="2020-04" db="EMBL/GenBank/DDBJ databases">
        <title>Sequencing and Assembly of C. fimi.</title>
        <authorList>
            <person name="Ramsey A.R."/>
        </authorList>
    </citation>
    <scope>NUCLEOTIDE SEQUENCE [LARGE SCALE GENOMIC DNA]</scope>
    <source>
        <strain evidence="9 10">SB</strain>
    </source>
</reference>
<comment type="similarity">
    <text evidence="2">Belongs to the binding-protein-dependent transport system permease family. FecCD subfamily.</text>
</comment>
<keyword evidence="10" id="KW-1185">Reference proteome</keyword>
<keyword evidence="3" id="KW-0813">Transport</keyword>
<evidence type="ECO:0000313" key="9">
    <source>
        <dbReference type="EMBL" id="NMR21004.1"/>
    </source>
</evidence>
<dbReference type="Gene3D" id="1.10.3470.10">
    <property type="entry name" value="ABC transporter involved in vitamin B12 uptake, BtuC"/>
    <property type="match status" value="1"/>
</dbReference>
<dbReference type="GO" id="GO:0033214">
    <property type="term" value="P:siderophore-iron import into cell"/>
    <property type="evidence" value="ECO:0007669"/>
    <property type="project" value="TreeGrafter"/>
</dbReference>
<dbReference type="Proteomes" id="UP000562124">
    <property type="component" value="Unassembled WGS sequence"/>
</dbReference>
<feature type="transmembrane region" description="Helical" evidence="8">
    <location>
        <begin position="51"/>
        <end position="69"/>
    </location>
</feature>
<comment type="caution">
    <text evidence="9">The sequence shown here is derived from an EMBL/GenBank/DDBJ whole genome shotgun (WGS) entry which is preliminary data.</text>
</comment>
<feature type="transmembrane region" description="Helical" evidence="8">
    <location>
        <begin position="260"/>
        <end position="281"/>
    </location>
</feature>
<dbReference type="AlphaFoldDB" id="A0A7Y0M078"/>
<evidence type="ECO:0000256" key="7">
    <source>
        <dbReference type="ARBA" id="ARBA00023136"/>
    </source>
</evidence>
<evidence type="ECO:0000256" key="1">
    <source>
        <dbReference type="ARBA" id="ARBA00004651"/>
    </source>
</evidence>
<keyword evidence="5 8" id="KW-0812">Transmembrane</keyword>
<evidence type="ECO:0000256" key="4">
    <source>
        <dbReference type="ARBA" id="ARBA00022475"/>
    </source>
</evidence>
<proteinExistence type="inferred from homology"/>
<dbReference type="Pfam" id="PF01032">
    <property type="entry name" value="FecCD"/>
    <property type="match status" value="1"/>
</dbReference>
<dbReference type="PANTHER" id="PTHR30472:SF25">
    <property type="entry name" value="ABC TRANSPORTER PERMEASE PROTEIN MJ0876-RELATED"/>
    <property type="match status" value="1"/>
</dbReference>
<comment type="subcellular location">
    <subcellularLocation>
        <location evidence="1">Cell membrane</location>
        <topology evidence="1">Multi-pass membrane protein</topology>
    </subcellularLocation>
</comment>
<evidence type="ECO:0000256" key="3">
    <source>
        <dbReference type="ARBA" id="ARBA00022448"/>
    </source>
</evidence>
<protein>
    <submittedName>
        <fullName evidence="9">Iron chelate uptake ABC transporter family permease subunit</fullName>
    </submittedName>
</protein>
<keyword evidence="7 8" id="KW-0472">Membrane</keyword>
<evidence type="ECO:0000256" key="2">
    <source>
        <dbReference type="ARBA" id="ARBA00007935"/>
    </source>
</evidence>
<dbReference type="InterPro" id="IPR000522">
    <property type="entry name" value="ABC_transptr_permease_BtuC"/>
</dbReference>
<evidence type="ECO:0000313" key="10">
    <source>
        <dbReference type="Proteomes" id="UP000562124"/>
    </source>
</evidence>
<feature type="transmembrane region" description="Helical" evidence="8">
    <location>
        <begin position="293"/>
        <end position="310"/>
    </location>
</feature>
<feature type="transmembrane region" description="Helical" evidence="8">
    <location>
        <begin position="132"/>
        <end position="151"/>
    </location>
</feature>
<accession>A0A7Y0M078</accession>
<dbReference type="PANTHER" id="PTHR30472">
    <property type="entry name" value="FERRIC ENTEROBACTIN TRANSPORT SYSTEM PERMEASE PROTEIN"/>
    <property type="match status" value="1"/>
</dbReference>
<feature type="transmembrane region" description="Helical" evidence="8">
    <location>
        <begin position="81"/>
        <end position="101"/>
    </location>
</feature>
<evidence type="ECO:0000256" key="8">
    <source>
        <dbReference type="SAM" id="Phobius"/>
    </source>
</evidence>